<name>A0A6V8NS78_9ACTN</name>
<evidence type="ECO:0000313" key="2">
    <source>
        <dbReference type="Proteomes" id="UP000580051"/>
    </source>
</evidence>
<proteinExistence type="predicted"/>
<evidence type="ECO:0000313" key="1">
    <source>
        <dbReference type="EMBL" id="GFP22220.1"/>
    </source>
</evidence>
<protein>
    <submittedName>
        <fullName evidence="1">Uncharacterized protein</fullName>
    </submittedName>
</protein>
<dbReference type="AlphaFoldDB" id="A0A6V8NS78"/>
<dbReference type="EMBL" id="BLRV01000271">
    <property type="protein sequence ID" value="GFP22220.1"/>
    <property type="molecule type" value="Genomic_DNA"/>
</dbReference>
<sequence length="23" mass="2886">ESEQIFRLVYKDEKLETAQRKQF</sequence>
<accession>A0A6V8NS78</accession>
<dbReference type="Proteomes" id="UP000580051">
    <property type="component" value="Unassembled WGS sequence"/>
</dbReference>
<reference evidence="1 2" key="1">
    <citation type="journal article" date="2020" name="Front. Microbiol.">
        <title>Single-cell genomics of novel Actinobacteria with the Wood-Ljungdahl pathway discovered in a serpentinizing system.</title>
        <authorList>
            <person name="Merino N."/>
            <person name="Kawai M."/>
            <person name="Boyd E.S."/>
            <person name="Colman D.R."/>
            <person name="McGlynn S.E."/>
            <person name="Nealson K.H."/>
            <person name="Kurokawa K."/>
            <person name="Hongoh Y."/>
        </authorList>
    </citation>
    <scope>NUCLEOTIDE SEQUENCE [LARGE SCALE GENOMIC DNA]</scope>
    <source>
        <strain evidence="1 2">S06</strain>
    </source>
</reference>
<comment type="caution">
    <text evidence="1">The sequence shown here is derived from an EMBL/GenBank/DDBJ whole genome shotgun (WGS) entry which is preliminary data.</text>
</comment>
<feature type="non-terminal residue" evidence="1">
    <location>
        <position position="1"/>
    </location>
</feature>
<gene>
    <name evidence="1" type="ORF">HKBW3S06_01447</name>
</gene>
<organism evidence="1 2">
    <name type="scientific">Candidatus Hakubella thermalkaliphila</name>
    <dbReference type="NCBI Taxonomy" id="2754717"/>
    <lineage>
        <taxon>Bacteria</taxon>
        <taxon>Bacillati</taxon>
        <taxon>Actinomycetota</taxon>
        <taxon>Actinomycetota incertae sedis</taxon>
        <taxon>Candidatus Hakubellales</taxon>
        <taxon>Candidatus Hakubellaceae</taxon>
        <taxon>Candidatus Hakubella</taxon>
    </lineage>
</organism>